<evidence type="ECO:0000256" key="1">
    <source>
        <dbReference type="ARBA" id="ARBA00001946"/>
    </source>
</evidence>
<dbReference type="InterPro" id="IPR000086">
    <property type="entry name" value="NUDIX_hydrolase_dom"/>
</dbReference>
<evidence type="ECO:0000313" key="5">
    <source>
        <dbReference type="Proteomes" id="UP000006919"/>
    </source>
</evidence>
<dbReference type="InterPro" id="IPR015797">
    <property type="entry name" value="NUDIX_hydrolase-like_dom_sf"/>
</dbReference>
<dbReference type="STRING" id="697329.Rumal_2324"/>
<dbReference type="AlphaFoldDB" id="E6UDC1"/>
<dbReference type="eggNOG" id="COG1051">
    <property type="taxonomic scope" value="Bacteria"/>
</dbReference>
<reference evidence="4 5" key="1">
    <citation type="journal article" date="2011" name="J. Bacteriol.">
        <title>Complete genome of the cellulolytic ruminal bacterium Ruminococcus albus 7.</title>
        <authorList>
            <person name="Suen G."/>
            <person name="Stevenson D.M."/>
            <person name="Bruce D.C."/>
            <person name="Chertkov O."/>
            <person name="Copeland A."/>
            <person name="Cheng J.F."/>
            <person name="Detter C."/>
            <person name="Detter J.C."/>
            <person name="Goodwin L.A."/>
            <person name="Han C.S."/>
            <person name="Hauser L.J."/>
            <person name="Ivanova N.N."/>
            <person name="Kyrpides N.C."/>
            <person name="Land M.L."/>
            <person name="Lapidus A."/>
            <person name="Lucas S."/>
            <person name="Ovchinnikova G."/>
            <person name="Pitluck S."/>
            <person name="Tapia R."/>
            <person name="Woyke T."/>
            <person name="Boyum J."/>
            <person name="Mead D."/>
            <person name="Weimer P.J."/>
        </authorList>
    </citation>
    <scope>NUCLEOTIDE SEQUENCE [LARGE SCALE GENOMIC DNA]</scope>
    <source>
        <strain evidence="5">ATCC 27210 / DSM 20455 / JCM 14654 / NCDO 2250 / 7</strain>
    </source>
</reference>
<evidence type="ECO:0000259" key="3">
    <source>
        <dbReference type="PROSITE" id="PS51462"/>
    </source>
</evidence>
<dbReference type="EMBL" id="CP002403">
    <property type="protein sequence ID" value="ADU22804.1"/>
    <property type="molecule type" value="Genomic_DNA"/>
</dbReference>
<dbReference type="OrthoDB" id="9787476at2"/>
<gene>
    <name evidence="4" type="ordered locus">Rumal_2324</name>
</gene>
<evidence type="ECO:0000313" key="4">
    <source>
        <dbReference type="EMBL" id="ADU22804.1"/>
    </source>
</evidence>
<dbReference type="RefSeq" id="WP_013498939.1">
    <property type="nucleotide sequence ID" value="NC_014833.1"/>
</dbReference>
<feature type="domain" description="Nudix hydrolase" evidence="3">
    <location>
        <begin position="18"/>
        <end position="150"/>
    </location>
</feature>
<keyword evidence="2 4" id="KW-0378">Hydrolase</keyword>
<name>E6UDC1_RUMA7</name>
<dbReference type="PRINTS" id="PR00502">
    <property type="entry name" value="NUDIXFAMILY"/>
</dbReference>
<dbReference type="CDD" id="cd04677">
    <property type="entry name" value="NUDIX_Hydrolase"/>
    <property type="match status" value="1"/>
</dbReference>
<dbReference type="Proteomes" id="UP000006919">
    <property type="component" value="Chromosome"/>
</dbReference>
<dbReference type="Gene3D" id="3.90.79.10">
    <property type="entry name" value="Nucleoside Triphosphate Pyrophosphohydrolase"/>
    <property type="match status" value="1"/>
</dbReference>
<dbReference type="PANTHER" id="PTHR43046:SF2">
    <property type="entry name" value="8-OXO-DGTP DIPHOSPHATASE-RELATED"/>
    <property type="match status" value="1"/>
</dbReference>
<organism evidence="4 5">
    <name type="scientific">Ruminococcus albus (strain ATCC 27210 / DSM 20455 / JCM 14654 / NCDO 2250 / 7)</name>
    <dbReference type="NCBI Taxonomy" id="697329"/>
    <lineage>
        <taxon>Bacteria</taxon>
        <taxon>Bacillati</taxon>
        <taxon>Bacillota</taxon>
        <taxon>Clostridia</taxon>
        <taxon>Eubacteriales</taxon>
        <taxon>Oscillospiraceae</taxon>
        <taxon>Ruminococcus</taxon>
    </lineage>
</organism>
<dbReference type="PANTHER" id="PTHR43046">
    <property type="entry name" value="GDP-MANNOSE MANNOSYL HYDROLASE"/>
    <property type="match status" value="1"/>
</dbReference>
<dbReference type="InterPro" id="IPR020476">
    <property type="entry name" value="Nudix_hydrolase"/>
</dbReference>
<proteinExistence type="predicted"/>
<protein>
    <submittedName>
        <fullName evidence="4">NUDIX hydrolase</fullName>
    </submittedName>
</protein>
<sequence length="152" mass="17530">MGYILDLRKIEGVGHRPLQMVGCGVFIFDEQDRVLLEQRTDDGTWCVPAGSMELGETPEEAARRECLEETGLCVKDLQFYNMQSGEKCHFTYPNGDEVYALDINFVCRSYEGNLKRQEEEVLRLQFFAKGELPENLCENDKEVIKAIWEKHS</sequence>
<evidence type="ECO:0000256" key="2">
    <source>
        <dbReference type="ARBA" id="ARBA00022801"/>
    </source>
</evidence>
<dbReference type="PROSITE" id="PS51462">
    <property type="entry name" value="NUDIX"/>
    <property type="match status" value="1"/>
</dbReference>
<comment type="cofactor">
    <cofactor evidence="1">
        <name>Mg(2+)</name>
        <dbReference type="ChEBI" id="CHEBI:18420"/>
    </cofactor>
</comment>
<dbReference type="HOGENOM" id="CLU_037162_7_0_9"/>
<dbReference type="GO" id="GO:0016787">
    <property type="term" value="F:hydrolase activity"/>
    <property type="evidence" value="ECO:0007669"/>
    <property type="project" value="UniProtKB-KW"/>
</dbReference>
<dbReference type="SUPFAM" id="SSF55811">
    <property type="entry name" value="Nudix"/>
    <property type="match status" value="1"/>
</dbReference>
<accession>E6UDC1</accession>
<dbReference type="Pfam" id="PF00293">
    <property type="entry name" value="NUDIX"/>
    <property type="match status" value="1"/>
</dbReference>
<dbReference type="KEGG" id="ral:Rumal_2324"/>